<dbReference type="EMBL" id="GEBQ01014993">
    <property type="protein sequence ID" value="JAT24984.1"/>
    <property type="molecule type" value="Transcribed_RNA"/>
</dbReference>
<sequence>MKPSNPFNAYNPGRKARKAWRLLKKRNNQQDSELSEVECPKPKAAEFHDGVLNQFGRVPCVVGSLKSLVQTVTVTETMKRTQTVATVANQQSTEMKPPVSESLRPVSTSIQSASDPSQSVKISENEHKSEFPDLIIFKGFSKFGGKGTQFLKRSFLDSPYGSLTTVKEKSENPIKVSVWACGKRLAEGQGPTQTEAEHDAMYSLLAKLRTTNYYIELKDNYNTRKRFPDYLLTVDPSQSHIYKVVYLRREDGSPFPYDIQGAVDYVSSFAELSIYIKNLGNTGSKADLFILNIDKSQRPEIYKVCSEIGMKARPLLGCSNRGVVAEYLLTGREVFQQLISCGGDTIKYHLYPPGSECSIIAVKEKDDDNPEVTPPGQPTSTLQEDIVISPWIAENLILMESFNNRSWIENPKQTIFYSVRSCPALEEFIIEKKTDPVTKLITGEALIDRKVVGRATSYTEKSVKLRTADQALANLRKYCPYIEIKRFYAGTNGEVPEFISRKLPNKKNMYWIVHPSEAKNA</sequence>
<proteinExistence type="predicted"/>
<evidence type="ECO:0000313" key="1">
    <source>
        <dbReference type="EMBL" id="JAT24984.1"/>
    </source>
</evidence>
<dbReference type="AlphaFoldDB" id="A0A1B6LNA4"/>
<gene>
    <name evidence="1" type="ORF">g.37695</name>
</gene>
<name>A0A1B6LNA4_9HEMI</name>
<organism evidence="1">
    <name type="scientific">Graphocephala atropunctata</name>
    <dbReference type="NCBI Taxonomy" id="36148"/>
    <lineage>
        <taxon>Eukaryota</taxon>
        <taxon>Metazoa</taxon>
        <taxon>Ecdysozoa</taxon>
        <taxon>Arthropoda</taxon>
        <taxon>Hexapoda</taxon>
        <taxon>Insecta</taxon>
        <taxon>Pterygota</taxon>
        <taxon>Neoptera</taxon>
        <taxon>Paraneoptera</taxon>
        <taxon>Hemiptera</taxon>
        <taxon>Auchenorrhyncha</taxon>
        <taxon>Membracoidea</taxon>
        <taxon>Cicadellidae</taxon>
        <taxon>Cicadellinae</taxon>
        <taxon>Cicadellini</taxon>
        <taxon>Graphocephala</taxon>
    </lineage>
</organism>
<reference evidence="1" key="1">
    <citation type="submission" date="2015-11" db="EMBL/GenBank/DDBJ databases">
        <title>De novo transcriptome assembly of four potential Pierce s Disease insect vectors from Arizona vineyards.</title>
        <authorList>
            <person name="Tassone E.E."/>
        </authorList>
    </citation>
    <scope>NUCLEOTIDE SEQUENCE</scope>
</reference>
<accession>A0A1B6LNA4</accession>
<feature type="non-terminal residue" evidence="1">
    <location>
        <position position="521"/>
    </location>
</feature>
<protein>
    <submittedName>
        <fullName evidence="1">Uncharacterized protein</fullName>
    </submittedName>
</protein>